<keyword evidence="3" id="KW-0032">Aminotransferase</keyword>
<dbReference type="FunFam" id="3.40.640.10:FF:000090">
    <property type="entry name" value="Pyridoxal phosphate-dependent aminotransferase"/>
    <property type="match status" value="1"/>
</dbReference>
<evidence type="ECO:0000256" key="10">
    <source>
        <dbReference type="PIRSR" id="PIRSR000390-1"/>
    </source>
</evidence>
<dbReference type="InterPro" id="IPR015424">
    <property type="entry name" value="PyrdxlP-dep_Trfase"/>
</dbReference>
<proteinExistence type="inferred from homology"/>
<accession>A0A286A9T6</accession>
<evidence type="ECO:0000256" key="1">
    <source>
        <dbReference type="ARBA" id="ARBA00001933"/>
    </source>
</evidence>
<dbReference type="RefSeq" id="WP_097133111.1">
    <property type="nucleotide sequence ID" value="NZ_SSBV01000003.1"/>
</dbReference>
<feature type="active site" description="Proton acceptor" evidence="10">
    <location>
        <position position="182"/>
    </location>
</feature>
<evidence type="ECO:0000256" key="5">
    <source>
        <dbReference type="ARBA" id="ARBA00022898"/>
    </source>
</evidence>
<dbReference type="InterPro" id="IPR015421">
    <property type="entry name" value="PyrdxlP-dep_Trfase_major"/>
</dbReference>
<feature type="modified residue" description="N6-(pyridoxal phosphate)lysine" evidence="11">
    <location>
        <position position="182"/>
    </location>
</feature>
<dbReference type="Gene3D" id="3.40.640.10">
    <property type="entry name" value="Type I PLP-dependent aspartate aminotransferase-like (Major domain)"/>
    <property type="match status" value="1"/>
</dbReference>
<evidence type="ECO:0000256" key="11">
    <source>
        <dbReference type="PIRSR" id="PIRSR000390-2"/>
    </source>
</evidence>
<comment type="pathway">
    <text evidence="2">Bacterial outer membrane biogenesis; LPS O-antigen biosynthesis.</text>
</comment>
<dbReference type="AlphaFoldDB" id="A0A286A9T6"/>
<keyword evidence="14" id="KW-1185">Reference proteome</keyword>
<evidence type="ECO:0000256" key="6">
    <source>
        <dbReference type="ARBA" id="ARBA00037999"/>
    </source>
</evidence>
<comment type="catalytic activity">
    <reaction evidence="7">
        <text>GDP-alpha-D-perosamine + 2-oxoglutarate = GDP-4-dehydro-alpha-D-rhamnose + L-glutamate</text>
        <dbReference type="Rhea" id="RHEA:36779"/>
        <dbReference type="ChEBI" id="CHEBI:16810"/>
        <dbReference type="ChEBI" id="CHEBI:29985"/>
        <dbReference type="ChEBI" id="CHEBI:57964"/>
        <dbReference type="ChEBI" id="CHEBI:73996"/>
        <dbReference type="EC" id="2.6.1.102"/>
    </reaction>
</comment>
<evidence type="ECO:0000256" key="8">
    <source>
        <dbReference type="ARBA" id="ARBA00066317"/>
    </source>
</evidence>
<reference evidence="14" key="1">
    <citation type="submission" date="2017-09" db="EMBL/GenBank/DDBJ databases">
        <authorList>
            <person name="Varghese N."/>
            <person name="Submissions S."/>
        </authorList>
    </citation>
    <scope>NUCLEOTIDE SEQUENCE [LARGE SCALE GENOMIC DNA]</scope>
    <source>
        <strain evidence="14">CGMCC 1.12803</strain>
    </source>
</reference>
<evidence type="ECO:0000256" key="4">
    <source>
        <dbReference type="ARBA" id="ARBA00022679"/>
    </source>
</evidence>
<dbReference type="Proteomes" id="UP000219281">
    <property type="component" value="Unassembled WGS sequence"/>
</dbReference>
<evidence type="ECO:0000256" key="9">
    <source>
        <dbReference type="ARBA" id="ARBA00074221"/>
    </source>
</evidence>
<evidence type="ECO:0000256" key="3">
    <source>
        <dbReference type="ARBA" id="ARBA00022576"/>
    </source>
</evidence>
<dbReference type="GO" id="GO:0030170">
    <property type="term" value="F:pyridoxal phosphate binding"/>
    <property type="evidence" value="ECO:0007669"/>
    <property type="project" value="TreeGrafter"/>
</dbReference>
<dbReference type="Gene3D" id="3.90.1150.10">
    <property type="entry name" value="Aspartate Aminotransferase, domain 1"/>
    <property type="match status" value="1"/>
</dbReference>
<dbReference type="InterPro" id="IPR015422">
    <property type="entry name" value="PyrdxlP-dep_Trfase_small"/>
</dbReference>
<keyword evidence="5 11" id="KW-0663">Pyridoxal phosphate</keyword>
<keyword evidence="4" id="KW-0808">Transferase</keyword>
<dbReference type="Pfam" id="PF01041">
    <property type="entry name" value="DegT_DnrJ_EryC1"/>
    <property type="match status" value="1"/>
</dbReference>
<dbReference type="SUPFAM" id="SSF53383">
    <property type="entry name" value="PLP-dependent transferases"/>
    <property type="match status" value="1"/>
</dbReference>
<dbReference type="EMBL" id="OCMT01000003">
    <property type="protein sequence ID" value="SOD18642.1"/>
    <property type="molecule type" value="Genomic_DNA"/>
</dbReference>
<dbReference type="PIRSF" id="PIRSF000390">
    <property type="entry name" value="PLP_StrS"/>
    <property type="match status" value="1"/>
</dbReference>
<comment type="similarity">
    <text evidence="6 12">Belongs to the DegT/DnrJ/EryC1 family.</text>
</comment>
<dbReference type="EC" id="2.6.1.102" evidence="8"/>
<evidence type="ECO:0000256" key="7">
    <source>
        <dbReference type="ARBA" id="ARBA00051587"/>
    </source>
</evidence>
<evidence type="ECO:0000256" key="12">
    <source>
        <dbReference type="RuleBase" id="RU004508"/>
    </source>
</evidence>
<organism evidence="13 14">
    <name type="scientific">Pedobacter xixiisoli</name>
    <dbReference type="NCBI Taxonomy" id="1476464"/>
    <lineage>
        <taxon>Bacteria</taxon>
        <taxon>Pseudomonadati</taxon>
        <taxon>Bacteroidota</taxon>
        <taxon>Sphingobacteriia</taxon>
        <taxon>Sphingobacteriales</taxon>
        <taxon>Sphingobacteriaceae</taxon>
        <taxon>Pedobacter</taxon>
    </lineage>
</organism>
<dbReference type="OrthoDB" id="9810913at2"/>
<dbReference type="CDD" id="cd00616">
    <property type="entry name" value="AHBA_syn"/>
    <property type="match status" value="1"/>
</dbReference>
<dbReference type="GO" id="GO:0000271">
    <property type="term" value="P:polysaccharide biosynthetic process"/>
    <property type="evidence" value="ECO:0007669"/>
    <property type="project" value="TreeGrafter"/>
</dbReference>
<evidence type="ECO:0000313" key="14">
    <source>
        <dbReference type="Proteomes" id="UP000219281"/>
    </source>
</evidence>
<dbReference type="PANTHER" id="PTHR30244">
    <property type="entry name" value="TRANSAMINASE"/>
    <property type="match status" value="1"/>
</dbReference>
<name>A0A286A9T6_9SPHI</name>
<evidence type="ECO:0000256" key="2">
    <source>
        <dbReference type="ARBA" id="ARBA00005125"/>
    </source>
</evidence>
<sequence>MVIPVNTPLLAGNELKYLTECVTTGWISSDGPFVAKFEQEFSKYCHRNFGIAVSNGSAALDIALKALEIQAGDEVIMPTFTIISPAQSVTALGATPVLVDSDPHTWNMDVKLVEAKITSRTKAIVVVHIYGIPVDMDPIIALAKKYKLKIIEDAAQLHGQTYKGKSCGSFGDISTFSFYANKNITSGEGGMVLTDDKALAERCRKLRNLCFEPNQPRFVHHEIGWNYRISNLQAALAVAQLEQIEHFLTIKRSMGNFYQQKLAFLKEKGYQLPVIQTDASQNLYWVFGIVAPSETEKEALVKHLNEQKIGTRPFFWAMHEQPVFLKKGFFQNEQHPIAEKLARCGFYIPSGLGTSQEQLEKVVYQIEKYFA</sequence>
<dbReference type="InterPro" id="IPR000653">
    <property type="entry name" value="DegT/StrS_aminotransferase"/>
</dbReference>
<dbReference type="GO" id="GO:0102933">
    <property type="term" value="F:GDP-4-dehydro-6-deoxy-D-mannose-4-aminotransferase activity"/>
    <property type="evidence" value="ECO:0007669"/>
    <property type="project" value="UniProtKB-EC"/>
</dbReference>
<gene>
    <name evidence="13" type="ORF">SAMN06297358_3111</name>
</gene>
<evidence type="ECO:0000313" key="13">
    <source>
        <dbReference type="EMBL" id="SOD18642.1"/>
    </source>
</evidence>
<dbReference type="PANTHER" id="PTHR30244:SF34">
    <property type="entry name" value="DTDP-4-AMINO-4,6-DIDEOXYGALACTOSE TRANSAMINASE"/>
    <property type="match status" value="1"/>
</dbReference>
<comment type="cofactor">
    <cofactor evidence="1">
        <name>pyridoxal 5'-phosphate</name>
        <dbReference type="ChEBI" id="CHEBI:597326"/>
    </cofactor>
</comment>
<protein>
    <recommendedName>
        <fullName evidence="9">GDP-perosamine synthase</fullName>
        <ecNumber evidence="8">2.6.1.102</ecNumber>
    </recommendedName>
</protein>